<dbReference type="RefSeq" id="WP_168036570.1">
    <property type="nucleotide sequence ID" value="NZ_JAATJH010000002.1"/>
</dbReference>
<keyword evidence="2" id="KW-0808">Transferase</keyword>
<dbReference type="CDD" id="cd03789">
    <property type="entry name" value="GT9_LPS_heptosyltransferase"/>
    <property type="match status" value="1"/>
</dbReference>
<protein>
    <submittedName>
        <fullName evidence="3">ADP-heptose:LPS heptosyltransferase</fullName>
    </submittedName>
</protein>
<evidence type="ECO:0000256" key="2">
    <source>
        <dbReference type="ARBA" id="ARBA00022679"/>
    </source>
</evidence>
<dbReference type="Pfam" id="PF01075">
    <property type="entry name" value="Glyco_transf_9"/>
    <property type="match status" value="1"/>
</dbReference>
<evidence type="ECO:0000256" key="1">
    <source>
        <dbReference type="ARBA" id="ARBA00022676"/>
    </source>
</evidence>
<sequence>MPKKVLIVRFSSIGDIVLTTPVIRCLKQQTGAEIHFLTKAPFAGILEANPYVDKVIVIKKDLKEVARSLVQSKYDGCIDLHGNLRTLELKCRILLPFPLTRHMRPRPLITTFDKLNFEKFLLTKLKINRMPEVHIVQRYLAAAAPFGVVDDGLGLDYFIPEKDRVDLEEAGIPTKYLAFVIGAAHATKRLTETQMRAFCAALDHPIVLLGGPAEKEIGARIAHDLPHVTNACGTFNLAGSADVVRQATAVITHDTGLMHIAAAFRKPIVSVWGNTVPALGMYPYLPGQEKVEKERRQEVLDLPCRPCSKIGFAECPRGHFRCIKDQSASELASICASILSE</sequence>
<dbReference type="Gene3D" id="3.40.50.2000">
    <property type="entry name" value="Glycogen Phosphorylase B"/>
    <property type="match status" value="2"/>
</dbReference>
<keyword evidence="4" id="KW-1185">Reference proteome</keyword>
<name>A0ABX0XA08_9BACT</name>
<dbReference type="EMBL" id="JAATJH010000002">
    <property type="protein sequence ID" value="NJC25789.1"/>
    <property type="molecule type" value="Genomic_DNA"/>
</dbReference>
<dbReference type="Proteomes" id="UP000770785">
    <property type="component" value="Unassembled WGS sequence"/>
</dbReference>
<dbReference type="PANTHER" id="PTHR30160">
    <property type="entry name" value="TETRAACYLDISACCHARIDE 4'-KINASE-RELATED"/>
    <property type="match status" value="1"/>
</dbReference>
<dbReference type="PANTHER" id="PTHR30160:SF1">
    <property type="entry name" value="LIPOPOLYSACCHARIDE 1,2-N-ACETYLGLUCOSAMINETRANSFERASE-RELATED"/>
    <property type="match status" value="1"/>
</dbReference>
<dbReference type="InterPro" id="IPR051199">
    <property type="entry name" value="LPS_LOS_Heptosyltrfase"/>
</dbReference>
<evidence type="ECO:0000313" key="4">
    <source>
        <dbReference type="Proteomes" id="UP000770785"/>
    </source>
</evidence>
<comment type="caution">
    <text evidence="3">The sequence shown here is derived from an EMBL/GenBank/DDBJ whole genome shotgun (WGS) entry which is preliminary data.</text>
</comment>
<proteinExistence type="predicted"/>
<keyword evidence="1" id="KW-0328">Glycosyltransferase</keyword>
<gene>
    <name evidence="3" type="ORF">GGR27_001288</name>
</gene>
<reference evidence="3 4" key="1">
    <citation type="submission" date="2020-03" db="EMBL/GenBank/DDBJ databases">
        <title>Genomic Encyclopedia of Type Strains, Phase IV (KMG-IV): sequencing the most valuable type-strain genomes for metagenomic binning, comparative biology and taxonomic classification.</title>
        <authorList>
            <person name="Goeker M."/>
        </authorList>
    </citation>
    <scope>NUCLEOTIDE SEQUENCE [LARGE SCALE GENOMIC DNA]</scope>
    <source>
        <strain evidence="3 4">DSM 105096</strain>
    </source>
</reference>
<dbReference type="SUPFAM" id="SSF53756">
    <property type="entry name" value="UDP-Glycosyltransferase/glycogen phosphorylase"/>
    <property type="match status" value="1"/>
</dbReference>
<dbReference type="InterPro" id="IPR002201">
    <property type="entry name" value="Glyco_trans_9"/>
</dbReference>
<accession>A0ABX0XA08</accession>
<organism evidence="3 4">
    <name type="scientific">Neolewinella antarctica</name>
    <dbReference type="NCBI Taxonomy" id="442734"/>
    <lineage>
        <taxon>Bacteria</taxon>
        <taxon>Pseudomonadati</taxon>
        <taxon>Bacteroidota</taxon>
        <taxon>Saprospiria</taxon>
        <taxon>Saprospirales</taxon>
        <taxon>Lewinellaceae</taxon>
        <taxon>Neolewinella</taxon>
    </lineage>
</organism>
<evidence type="ECO:0000313" key="3">
    <source>
        <dbReference type="EMBL" id="NJC25789.1"/>
    </source>
</evidence>